<evidence type="ECO:0000256" key="2">
    <source>
        <dbReference type="SAM" id="SignalP"/>
    </source>
</evidence>
<proteinExistence type="predicted"/>
<dbReference type="Proteomes" id="UP000483820">
    <property type="component" value="Chromosome V"/>
</dbReference>
<gene>
    <name evidence="3" type="ORF">GCK72_020368</name>
</gene>
<keyword evidence="2" id="KW-0732">Signal</keyword>
<accession>A0A6A5GGT5</accession>
<feature type="compositionally biased region" description="Low complexity" evidence="1">
    <location>
        <begin position="130"/>
        <end position="222"/>
    </location>
</feature>
<dbReference type="KEGG" id="crq:GCK72_020368"/>
<dbReference type="RefSeq" id="XP_053582451.1">
    <property type="nucleotide sequence ID" value="XM_053733538.1"/>
</dbReference>
<evidence type="ECO:0000256" key="1">
    <source>
        <dbReference type="SAM" id="MobiDB-lite"/>
    </source>
</evidence>
<feature type="chain" id="PRO_5025386083" evidence="2">
    <location>
        <begin position="17"/>
        <end position="339"/>
    </location>
</feature>
<evidence type="ECO:0000313" key="3">
    <source>
        <dbReference type="EMBL" id="KAF1753811.1"/>
    </source>
</evidence>
<sequence length="339" mass="36226">MLGQLLLVSLLVSTQSAPFFAQDTNCDTAEAKKCARAVTRIPDALEEDLEFFCNPLKHCTDEVLLCNATLTEIQKVKSRCWVIPSPNPTSNPNTSTTNSTTVAPTTLPVSSTRQVTASSEEVTPAEETTEAPVANVTISTGTLGNPTTTTAQSPTTPTVSVNTTLPATTLLTDAPTTSSTSTSTTTESTTDVKTTPDAPSTVALTSPTSPTSTTTESTQGTTYHPPVTEPSSTGTTTWYFPKYLDIVTASCVAQLEAAGGQHSDLVNIVNGAIFVAEYMDPPIQFYQCYYLNDQYWMQRGLDSVSQVCGAYDANILRTRLINTRNQLGCDVFGTVVYTH</sequence>
<feature type="compositionally biased region" description="Polar residues" evidence="1">
    <location>
        <begin position="102"/>
        <end position="115"/>
    </location>
</feature>
<dbReference type="EMBL" id="WUAV01000005">
    <property type="protein sequence ID" value="KAF1753811.1"/>
    <property type="molecule type" value="Genomic_DNA"/>
</dbReference>
<feature type="region of interest" description="Disordered" evidence="1">
    <location>
        <begin position="85"/>
        <end position="231"/>
    </location>
</feature>
<dbReference type="GeneID" id="9817998"/>
<feature type="compositionally biased region" description="Low complexity" evidence="1">
    <location>
        <begin position="88"/>
        <end position="101"/>
    </location>
</feature>
<comment type="caution">
    <text evidence="3">The sequence shown here is derived from an EMBL/GenBank/DDBJ whole genome shotgun (WGS) entry which is preliminary data.</text>
</comment>
<dbReference type="CTD" id="9817998"/>
<reference evidence="3 4" key="1">
    <citation type="submission" date="2019-12" db="EMBL/GenBank/DDBJ databases">
        <title>Chromosome-level assembly of the Caenorhabditis remanei genome.</title>
        <authorList>
            <person name="Teterina A.A."/>
            <person name="Willis J.H."/>
            <person name="Phillips P.C."/>
        </authorList>
    </citation>
    <scope>NUCLEOTIDE SEQUENCE [LARGE SCALE GENOMIC DNA]</scope>
    <source>
        <strain evidence="3 4">PX506</strain>
        <tissue evidence="3">Whole organism</tissue>
    </source>
</reference>
<protein>
    <submittedName>
        <fullName evidence="3">Uncharacterized protein</fullName>
    </submittedName>
</protein>
<name>A0A6A5GGT5_CAERE</name>
<feature type="signal peptide" evidence="2">
    <location>
        <begin position="1"/>
        <end position="16"/>
    </location>
</feature>
<evidence type="ECO:0000313" key="4">
    <source>
        <dbReference type="Proteomes" id="UP000483820"/>
    </source>
</evidence>
<organism evidence="3 4">
    <name type="scientific">Caenorhabditis remanei</name>
    <name type="common">Caenorhabditis vulgaris</name>
    <dbReference type="NCBI Taxonomy" id="31234"/>
    <lineage>
        <taxon>Eukaryota</taxon>
        <taxon>Metazoa</taxon>
        <taxon>Ecdysozoa</taxon>
        <taxon>Nematoda</taxon>
        <taxon>Chromadorea</taxon>
        <taxon>Rhabditida</taxon>
        <taxon>Rhabditina</taxon>
        <taxon>Rhabditomorpha</taxon>
        <taxon>Rhabditoidea</taxon>
        <taxon>Rhabditidae</taxon>
        <taxon>Peloderinae</taxon>
        <taxon>Caenorhabditis</taxon>
    </lineage>
</organism>
<dbReference type="AlphaFoldDB" id="A0A6A5GGT5"/>